<comment type="caution">
    <text evidence="5">The sequence shown here is derived from an EMBL/GenBank/DDBJ whole genome shotgun (WGS) entry which is preliminary data.</text>
</comment>
<evidence type="ECO:0000259" key="4">
    <source>
        <dbReference type="Pfam" id="PF05569"/>
    </source>
</evidence>
<dbReference type="InterPro" id="IPR052173">
    <property type="entry name" value="Beta-lactam_resp_regulator"/>
</dbReference>
<evidence type="ECO:0000256" key="1">
    <source>
        <dbReference type="SAM" id="Coils"/>
    </source>
</evidence>
<dbReference type="Pfam" id="PF05569">
    <property type="entry name" value="Peptidase_M56"/>
    <property type="match status" value="1"/>
</dbReference>
<keyword evidence="1" id="KW-0175">Coiled coil</keyword>
<proteinExistence type="predicted"/>
<evidence type="ECO:0000256" key="3">
    <source>
        <dbReference type="SAM" id="Phobius"/>
    </source>
</evidence>
<feature type="transmembrane region" description="Helical" evidence="3">
    <location>
        <begin position="38"/>
        <end position="57"/>
    </location>
</feature>
<dbReference type="PANTHER" id="PTHR34978">
    <property type="entry name" value="POSSIBLE SENSOR-TRANSDUCER PROTEIN BLAR"/>
    <property type="match status" value="1"/>
</dbReference>
<evidence type="ECO:0000256" key="2">
    <source>
        <dbReference type="SAM" id="MobiDB-lite"/>
    </source>
</evidence>
<keyword evidence="6" id="KW-1185">Reference proteome</keyword>
<dbReference type="Proteomes" id="UP000309668">
    <property type="component" value="Unassembled WGS sequence"/>
</dbReference>
<evidence type="ECO:0000313" key="6">
    <source>
        <dbReference type="Proteomes" id="UP000309668"/>
    </source>
</evidence>
<dbReference type="EMBL" id="VCAO01000001">
    <property type="protein sequence ID" value="TMM50067.1"/>
    <property type="molecule type" value="Genomic_DNA"/>
</dbReference>
<dbReference type="RefSeq" id="WP_138615628.1">
    <property type="nucleotide sequence ID" value="NZ_VCAO01000001.1"/>
</dbReference>
<name>A0A5S3Q141_9SPHN</name>
<dbReference type="OrthoDB" id="1628901at2"/>
<keyword evidence="3" id="KW-0472">Membrane</keyword>
<feature type="domain" description="Peptidase M56" evidence="4">
    <location>
        <begin position="9"/>
        <end position="256"/>
    </location>
</feature>
<feature type="transmembrane region" description="Helical" evidence="3">
    <location>
        <begin position="301"/>
        <end position="323"/>
    </location>
</feature>
<keyword evidence="3" id="KW-1133">Transmembrane helix</keyword>
<dbReference type="AlphaFoldDB" id="A0A5S3Q141"/>
<feature type="transmembrane region" description="Helical" evidence="3">
    <location>
        <begin position="6"/>
        <end position="26"/>
    </location>
</feature>
<keyword evidence="3" id="KW-0812">Transmembrane</keyword>
<organism evidence="5 6">
    <name type="scientific">Qipengyuania marisflavi</name>
    <dbReference type="NCBI Taxonomy" id="2486356"/>
    <lineage>
        <taxon>Bacteria</taxon>
        <taxon>Pseudomonadati</taxon>
        <taxon>Pseudomonadota</taxon>
        <taxon>Alphaproteobacteria</taxon>
        <taxon>Sphingomonadales</taxon>
        <taxon>Erythrobacteraceae</taxon>
        <taxon>Qipengyuania</taxon>
    </lineage>
</organism>
<feature type="coiled-coil region" evidence="1">
    <location>
        <begin position="370"/>
        <end position="411"/>
    </location>
</feature>
<sequence>MSPHLSQFLIDTLLWTGALVALVLVLRRPVARYCGARAAYALWLLPVLRLVMPPLVLPRWLQPIGEAQAPVQGLAGEAMTVAASGAEIAGRVGAVPEALPSPVDLTTPLLTLWLGGVAIFLARRFALYHQLRRELLDEARPVGESGRVRLIETPAISGPIAFGVHDKVIALPMGFMVSRDKLSRDLALEHELAHHRGQDLLVNILVQPLFALHWFNPLGWAGWRALRRDQEAACDARVVAARSQTERAAYAGIIADFARRPGAAPRFALAAPMACPVLGDKSIIHRLRSLSMSDISPRRRLATRLAFGTALVALPLTASISYAEIPAPEVPIAPAPLVSLTSPVPPIAPLVPPAPEAPAAPDVQSVEIDTMAWTSESDELEEELSELDEELREVDRELAAAEHEIIHVQRKIDKKGHKHVTRHIHRRSHDGMTAEQRAELRTEMKELRKQFGENGEVRRQMRIAIREAKANAPEVVVSCRSPDKPVTSETTADGKTRLYVCESAAANISRDAISKARAAIAAEHNIPAEARAEALSALDEELAQLPR</sequence>
<gene>
    <name evidence="5" type="ORF">FEV51_02400</name>
</gene>
<accession>A0A5S3Q141</accession>
<evidence type="ECO:0000313" key="5">
    <source>
        <dbReference type="EMBL" id="TMM50067.1"/>
    </source>
</evidence>
<protein>
    <recommendedName>
        <fullName evidence="4">Peptidase M56 domain-containing protein</fullName>
    </recommendedName>
</protein>
<feature type="transmembrane region" description="Helical" evidence="3">
    <location>
        <begin position="105"/>
        <end position="126"/>
    </location>
</feature>
<feature type="region of interest" description="Disordered" evidence="2">
    <location>
        <begin position="412"/>
        <end position="434"/>
    </location>
</feature>
<dbReference type="PANTHER" id="PTHR34978:SF3">
    <property type="entry name" value="SLR0241 PROTEIN"/>
    <property type="match status" value="1"/>
</dbReference>
<reference evidence="5 6" key="1">
    <citation type="submission" date="2019-05" db="EMBL/GenBank/DDBJ databases">
        <title>Erythrobacter marisflavi sp. nov., isolated from isolated from water of an estuary environment.</title>
        <authorList>
            <person name="Yoon J.-H."/>
        </authorList>
    </citation>
    <scope>NUCLEOTIDE SEQUENCE [LARGE SCALE GENOMIC DNA]</scope>
    <source>
        <strain evidence="5 6">KEM-5</strain>
    </source>
</reference>
<dbReference type="InterPro" id="IPR008756">
    <property type="entry name" value="Peptidase_M56"/>
</dbReference>
<dbReference type="CDD" id="cd07341">
    <property type="entry name" value="M56_BlaR1_MecR1_like"/>
    <property type="match status" value="1"/>
</dbReference>
<feature type="compositionally biased region" description="Basic residues" evidence="2">
    <location>
        <begin position="412"/>
        <end position="428"/>
    </location>
</feature>